<dbReference type="Gene3D" id="3.80.10.10">
    <property type="entry name" value="Ribonuclease Inhibitor"/>
    <property type="match status" value="1"/>
</dbReference>
<dbReference type="OrthoDB" id="3258386at2759"/>
<evidence type="ECO:0000313" key="2">
    <source>
        <dbReference type="Proteomes" id="UP000092154"/>
    </source>
</evidence>
<dbReference type="STRING" id="1314800.A0A1B7MR81"/>
<name>A0A1B7MR81_9AGAM</name>
<protein>
    <recommendedName>
        <fullName evidence="3">F-box domain-containing protein</fullName>
    </recommendedName>
</protein>
<proteinExistence type="predicted"/>
<evidence type="ECO:0000313" key="1">
    <source>
        <dbReference type="EMBL" id="OAX35132.1"/>
    </source>
</evidence>
<gene>
    <name evidence="1" type="ORF">K503DRAFT_868468</name>
</gene>
<accession>A0A1B7MR81</accession>
<evidence type="ECO:0008006" key="3">
    <source>
        <dbReference type="Google" id="ProtNLM"/>
    </source>
</evidence>
<sequence length="524" mass="58366">MMMDPGPSMTVTNTIVTRDQAMHACLLIPDILEHIFFDIYLSGTEGGLQCYWEVPHTTQPETQPEREGARRSLAALSHVCRSFRDIALDVLWAELDNLEPLFTCLPQDLWTRNEDNMPVILRFVTNEDWSIFQGYACRVRVLGDGHSNIFGHIDAEFVHSIMGFSSQSLLVPNLRALHSGSSNLNHDLHSCVSYLLGPNLVCLRLGWLTDGFWTNITCSVLSGLSRHSPRLKVIELPKAPSQVIELALCGLPHIQDVSLALTHNETFRFHTTSALSFLRIRVSTLTSCGDIVEKWAVPCRKLYIRSSVPETGLAVERALCKLNNHVLCDGLESFLYAAPKTRTVDHVDYAFSLHTFTPLTRFSSLKGVHIVSSCTSLLDDDALGSLVKSWPCLEYFYIGVAYFWKTPPRITFQGLVTVVSSCPNLRGLGLVFDATKLDAPTVEKPGGGVCNTNITQLLVGSSPIEQPRQVAVSLSAILPCLETIHVEYLNTRAPDRDAREARWEEALECVGTYTLIRKQEGLRV</sequence>
<dbReference type="EMBL" id="KV448529">
    <property type="protein sequence ID" value="OAX35132.1"/>
    <property type="molecule type" value="Genomic_DNA"/>
</dbReference>
<reference evidence="1 2" key="1">
    <citation type="submission" date="2016-06" db="EMBL/GenBank/DDBJ databases">
        <title>Comparative genomics of the ectomycorrhizal sister species Rhizopogon vinicolor and Rhizopogon vesiculosus (Basidiomycota: Boletales) reveals a divergence of the mating type B locus.</title>
        <authorList>
            <consortium name="DOE Joint Genome Institute"/>
            <person name="Mujic A.B."/>
            <person name="Kuo A."/>
            <person name="Tritt A."/>
            <person name="Lipzen A."/>
            <person name="Chen C."/>
            <person name="Johnson J."/>
            <person name="Sharma A."/>
            <person name="Barry K."/>
            <person name="Grigoriev I.V."/>
            <person name="Spatafora J.W."/>
        </authorList>
    </citation>
    <scope>NUCLEOTIDE SEQUENCE [LARGE SCALE GENOMIC DNA]</scope>
    <source>
        <strain evidence="1 2">AM-OR11-026</strain>
    </source>
</reference>
<dbReference type="AlphaFoldDB" id="A0A1B7MR81"/>
<dbReference type="InterPro" id="IPR032675">
    <property type="entry name" value="LRR_dom_sf"/>
</dbReference>
<keyword evidence="2" id="KW-1185">Reference proteome</keyword>
<organism evidence="1 2">
    <name type="scientific">Rhizopogon vinicolor AM-OR11-026</name>
    <dbReference type="NCBI Taxonomy" id="1314800"/>
    <lineage>
        <taxon>Eukaryota</taxon>
        <taxon>Fungi</taxon>
        <taxon>Dikarya</taxon>
        <taxon>Basidiomycota</taxon>
        <taxon>Agaricomycotina</taxon>
        <taxon>Agaricomycetes</taxon>
        <taxon>Agaricomycetidae</taxon>
        <taxon>Boletales</taxon>
        <taxon>Suillineae</taxon>
        <taxon>Rhizopogonaceae</taxon>
        <taxon>Rhizopogon</taxon>
    </lineage>
</organism>
<dbReference type="InParanoid" id="A0A1B7MR81"/>
<dbReference type="Proteomes" id="UP000092154">
    <property type="component" value="Unassembled WGS sequence"/>
</dbReference>